<dbReference type="EMBL" id="CP036278">
    <property type="protein sequence ID" value="QDU56210.1"/>
    <property type="molecule type" value="Genomic_DNA"/>
</dbReference>
<dbReference type="NCBIfam" id="TIGR02913">
    <property type="entry name" value="HAF_rpt"/>
    <property type="match status" value="1"/>
</dbReference>
<organism evidence="2 3">
    <name type="scientific">Aeoliella mucimassa</name>
    <dbReference type="NCBI Taxonomy" id="2527972"/>
    <lineage>
        <taxon>Bacteria</taxon>
        <taxon>Pseudomonadati</taxon>
        <taxon>Planctomycetota</taxon>
        <taxon>Planctomycetia</taxon>
        <taxon>Pirellulales</taxon>
        <taxon>Lacipirellulaceae</taxon>
        <taxon>Aeoliella</taxon>
    </lineage>
</organism>
<reference evidence="2 3" key="1">
    <citation type="submission" date="2019-02" db="EMBL/GenBank/DDBJ databases">
        <title>Deep-cultivation of Planctomycetes and their phenomic and genomic characterization uncovers novel biology.</title>
        <authorList>
            <person name="Wiegand S."/>
            <person name="Jogler M."/>
            <person name="Boedeker C."/>
            <person name="Pinto D."/>
            <person name="Vollmers J."/>
            <person name="Rivas-Marin E."/>
            <person name="Kohn T."/>
            <person name="Peeters S.H."/>
            <person name="Heuer A."/>
            <person name="Rast P."/>
            <person name="Oberbeckmann S."/>
            <person name="Bunk B."/>
            <person name="Jeske O."/>
            <person name="Meyerdierks A."/>
            <person name="Storesund J.E."/>
            <person name="Kallscheuer N."/>
            <person name="Luecker S."/>
            <person name="Lage O.M."/>
            <person name="Pohl T."/>
            <person name="Merkel B.J."/>
            <person name="Hornburger P."/>
            <person name="Mueller R.-W."/>
            <person name="Bruemmer F."/>
            <person name="Labrenz M."/>
            <person name="Spormann A.M."/>
            <person name="Op den Camp H."/>
            <person name="Overmann J."/>
            <person name="Amann R."/>
            <person name="Jetten M.S.M."/>
            <person name="Mascher T."/>
            <person name="Medema M.H."/>
            <person name="Devos D.P."/>
            <person name="Kaster A.-K."/>
            <person name="Ovreas L."/>
            <person name="Rohde M."/>
            <person name="Galperin M.Y."/>
            <person name="Jogler C."/>
        </authorList>
    </citation>
    <scope>NUCLEOTIDE SEQUENCE [LARGE SCALE GENOMIC DNA]</scope>
    <source>
        <strain evidence="2 3">Pan181</strain>
    </source>
</reference>
<name>A0A518ANB8_9BACT</name>
<evidence type="ECO:0000313" key="2">
    <source>
        <dbReference type="EMBL" id="QDU56210.1"/>
    </source>
</evidence>
<gene>
    <name evidence="2" type="ORF">Pan181_24180</name>
</gene>
<evidence type="ECO:0008006" key="4">
    <source>
        <dbReference type="Google" id="ProtNLM"/>
    </source>
</evidence>
<dbReference type="KEGG" id="amuc:Pan181_24180"/>
<evidence type="ECO:0000313" key="3">
    <source>
        <dbReference type="Proteomes" id="UP000315750"/>
    </source>
</evidence>
<dbReference type="InterPro" id="IPR014262">
    <property type="entry name" value="HAF_rpt"/>
</dbReference>
<dbReference type="Proteomes" id="UP000315750">
    <property type="component" value="Chromosome"/>
</dbReference>
<proteinExistence type="predicted"/>
<feature type="chain" id="PRO_5021765787" description="PEP-CTERM protein-sorting domain-containing protein" evidence="1">
    <location>
        <begin position="34"/>
        <end position="422"/>
    </location>
</feature>
<dbReference type="AlphaFoldDB" id="A0A518ANB8"/>
<evidence type="ECO:0000256" key="1">
    <source>
        <dbReference type="SAM" id="SignalP"/>
    </source>
</evidence>
<sequence length="422" mass="44257" precursor="true">MSPHSRSKTHHLLAKAICAVALVIACSSNTSLAATFLPLGDLPQGEFGSIAYGISPDGNIVAGGGTALPYQYRSYEAVLWDSTAKVHALRDSLEDDGFERRAIAVNNTGDVAVVSAYGLEDHEWDAYYWSASYGFTSLGHLLDHPSTIVSGASDDLGVITGICSYGSSPSIAFRWSAATGIEPLYGDLGANPGNPTGCNGRGISADGKVIVGIAGSGDSMEAFRWTAESGMVGLGDLPGGDFTSGAISASADGSVIVGFGTAEESYSVSRAFYWSEVTGMFSLGTLDPDDYASTAELVSADGRLVFGVSRQLDDFQPPRIEKSFVWDEAHGMRSFNRVLETEFGLASDLAGWGDLFVLDISSDSLTLVGHGINPDGNREAWKLTLDHPIGIPEPASIVLVIAGVLAAAWRARGPNRAACEGR</sequence>
<accession>A0A518ANB8</accession>
<feature type="signal peptide" evidence="1">
    <location>
        <begin position="1"/>
        <end position="33"/>
    </location>
</feature>
<dbReference type="RefSeq" id="WP_231943857.1">
    <property type="nucleotide sequence ID" value="NZ_CP036278.1"/>
</dbReference>
<keyword evidence="1" id="KW-0732">Signal</keyword>
<protein>
    <recommendedName>
        <fullName evidence="4">PEP-CTERM protein-sorting domain-containing protein</fullName>
    </recommendedName>
</protein>
<dbReference type="PROSITE" id="PS51257">
    <property type="entry name" value="PROKAR_LIPOPROTEIN"/>
    <property type="match status" value="1"/>
</dbReference>
<keyword evidence="3" id="KW-1185">Reference proteome</keyword>